<proteinExistence type="predicted"/>
<keyword evidence="3" id="KW-1185">Reference proteome</keyword>
<dbReference type="InterPro" id="IPR025558">
    <property type="entry name" value="DUF4283"/>
</dbReference>
<feature type="domain" description="DUF4283" evidence="1">
    <location>
        <begin position="42"/>
        <end position="118"/>
    </location>
</feature>
<dbReference type="PANTHER" id="PTHR31286">
    <property type="entry name" value="GLYCINE-RICH CELL WALL STRUCTURAL PROTEIN 1.8-LIKE"/>
    <property type="match status" value="1"/>
</dbReference>
<comment type="caution">
    <text evidence="2">The sequence shown here is derived from an EMBL/GenBank/DDBJ whole genome shotgun (WGS) entry which is preliminary data.</text>
</comment>
<name>A0ABD0VCN4_DENTH</name>
<protein>
    <recommendedName>
        <fullName evidence="1">DUF4283 domain-containing protein</fullName>
    </recommendedName>
</protein>
<accession>A0ABD0VCN4</accession>
<dbReference type="PANTHER" id="PTHR31286:SF179">
    <property type="entry name" value="RNASE H TYPE-1 DOMAIN-CONTAINING PROTEIN"/>
    <property type="match status" value="1"/>
</dbReference>
<dbReference type="AlphaFoldDB" id="A0ABD0VCN4"/>
<dbReference type="EMBL" id="JANQDX010000006">
    <property type="protein sequence ID" value="KAL0922396.1"/>
    <property type="molecule type" value="Genomic_DNA"/>
</dbReference>
<evidence type="ECO:0000313" key="3">
    <source>
        <dbReference type="Proteomes" id="UP001552299"/>
    </source>
</evidence>
<gene>
    <name evidence="2" type="ORF">M5K25_006379</name>
</gene>
<reference evidence="2 3" key="1">
    <citation type="journal article" date="2024" name="Plant Biotechnol. J.">
        <title>Dendrobium thyrsiflorum genome and its molecular insights into genes involved in important horticultural traits.</title>
        <authorList>
            <person name="Chen B."/>
            <person name="Wang J.Y."/>
            <person name="Zheng P.J."/>
            <person name="Li K.L."/>
            <person name="Liang Y.M."/>
            <person name="Chen X.F."/>
            <person name="Zhang C."/>
            <person name="Zhao X."/>
            <person name="He X."/>
            <person name="Zhang G.Q."/>
            <person name="Liu Z.J."/>
            <person name="Xu Q."/>
        </authorList>
    </citation>
    <scope>NUCLEOTIDE SEQUENCE [LARGE SCALE GENOMIC DNA]</scope>
    <source>
        <strain evidence="2">GZMU011</strain>
    </source>
</reference>
<dbReference type="InterPro" id="IPR040256">
    <property type="entry name" value="At4g02000-like"/>
</dbReference>
<organism evidence="2 3">
    <name type="scientific">Dendrobium thyrsiflorum</name>
    <name type="common">Pinecone-like raceme dendrobium</name>
    <name type="synonym">Orchid</name>
    <dbReference type="NCBI Taxonomy" id="117978"/>
    <lineage>
        <taxon>Eukaryota</taxon>
        <taxon>Viridiplantae</taxon>
        <taxon>Streptophyta</taxon>
        <taxon>Embryophyta</taxon>
        <taxon>Tracheophyta</taxon>
        <taxon>Spermatophyta</taxon>
        <taxon>Magnoliopsida</taxon>
        <taxon>Liliopsida</taxon>
        <taxon>Asparagales</taxon>
        <taxon>Orchidaceae</taxon>
        <taxon>Epidendroideae</taxon>
        <taxon>Malaxideae</taxon>
        <taxon>Dendrobiinae</taxon>
        <taxon>Dendrobium</taxon>
    </lineage>
</organism>
<dbReference type="Proteomes" id="UP001552299">
    <property type="component" value="Unassembled WGS sequence"/>
</dbReference>
<evidence type="ECO:0000313" key="2">
    <source>
        <dbReference type="EMBL" id="KAL0922396.1"/>
    </source>
</evidence>
<dbReference type="Pfam" id="PF14111">
    <property type="entry name" value="DUF4283"/>
    <property type="match status" value="1"/>
</dbReference>
<sequence length="477" mass="51428">MAPNRLSDPDFLGRPLTSRSFLEALAGSSSSEPEIQALAVPFQFFLVGFFPSKRSSLDSIRRFFSNLKLNGQVSVTLLDQSHILIKLSNDLDYCRVFCHRSYIVFNSYMKLTKWTPLTDVGIELPVIPIWVSFPQLRPHLYSPRILHGLATIFGKPLKIDSATSVGSRPSMARVLVELDITESYPNKVWIGPENLGYVQQVVMEDFPPFFASCKCIGHVVGNCRPLSSADPIHANVKPGLNHSSPPVIGGENASIASVVPFVSGDKLDPKLDDSSVCAVEPVSLDLRLNVGEAGELNCDTNLKSINSGVDVVVVPGEVSLPHATLGEIALDHVDASVVDASLSCEGGVAVAGDLVIDVASGDDFAGCSPVLFTADPPILSPITNVLEGRAEIVDIPISVMSNAYLKAQVVRSLHNSVLVQTDWLNMEESPSSPSVKEGDAFGAHINDDIYNYMVGCVVDQPVLNHGGKRLKSKSKKK</sequence>
<evidence type="ECO:0000259" key="1">
    <source>
        <dbReference type="Pfam" id="PF14111"/>
    </source>
</evidence>